<name>A0ABT8KME2_9BACT</name>
<evidence type="ECO:0000259" key="1">
    <source>
        <dbReference type="Pfam" id="PF21818"/>
    </source>
</evidence>
<evidence type="ECO:0000313" key="3">
    <source>
        <dbReference type="Proteomes" id="UP001172082"/>
    </source>
</evidence>
<dbReference type="EMBL" id="JAUJEA010000002">
    <property type="protein sequence ID" value="MDN5201197.1"/>
    <property type="molecule type" value="Genomic_DNA"/>
</dbReference>
<protein>
    <recommendedName>
        <fullName evidence="1">DUF6884 domain-containing protein</fullName>
    </recommendedName>
</protein>
<organism evidence="2 3">
    <name type="scientific">Splendidivirga corallicola</name>
    <dbReference type="NCBI Taxonomy" id="3051826"/>
    <lineage>
        <taxon>Bacteria</taxon>
        <taxon>Pseudomonadati</taxon>
        <taxon>Bacteroidota</taxon>
        <taxon>Cytophagia</taxon>
        <taxon>Cytophagales</taxon>
        <taxon>Splendidivirgaceae</taxon>
        <taxon>Splendidivirga</taxon>
    </lineage>
</organism>
<evidence type="ECO:0000313" key="2">
    <source>
        <dbReference type="EMBL" id="MDN5201197.1"/>
    </source>
</evidence>
<comment type="caution">
    <text evidence="2">The sequence shown here is derived from an EMBL/GenBank/DDBJ whole genome shotgun (WGS) entry which is preliminary data.</text>
</comment>
<dbReference type="Pfam" id="PF21818">
    <property type="entry name" value="DUF6884"/>
    <property type="match status" value="1"/>
</dbReference>
<keyword evidence="3" id="KW-1185">Reference proteome</keyword>
<reference evidence="2" key="1">
    <citation type="submission" date="2023-06" db="EMBL/GenBank/DDBJ databases">
        <title>Genomic of Parafulvivirga corallium.</title>
        <authorList>
            <person name="Wang G."/>
        </authorList>
    </citation>
    <scope>NUCLEOTIDE SEQUENCE</scope>
    <source>
        <strain evidence="2">BMA10</strain>
    </source>
</reference>
<sequence>MKCIVLISCVSKKRNYRSRAKDLYISALFQKKLKFARTFNPNSIFILSAKYHLVDLEKEIEPYNQTLNDFGVSELRNWAHKTLEQLSQVSNLKSDKFVFLAGSNYRKYLVSELKNCEIPMEGLKIGQQLQFLTQKIG</sequence>
<dbReference type="InterPro" id="IPR049251">
    <property type="entry name" value="DUF6884"/>
</dbReference>
<feature type="domain" description="DUF6884" evidence="1">
    <location>
        <begin position="4"/>
        <end position="134"/>
    </location>
</feature>
<dbReference type="Proteomes" id="UP001172082">
    <property type="component" value="Unassembled WGS sequence"/>
</dbReference>
<accession>A0ABT8KME2</accession>
<gene>
    <name evidence="2" type="ORF">QQ008_07485</name>
</gene>
<dbReference type="RefSeq" id="WP_346751223.1">
    <property type="nucleotide sequence ID" value="NZ_JAUJEA010000002.1"/>
</dbReference>
<proteinExistence type="predicted"/>